<dbReference type="Proteomes" id="UP001234787">
    <property type="component" value="Unassembled WGS sequence"/>
</dbReference>
<keyword evidence="3" id="KW-1185">Reference proteome</keyword>
<gene>
    <name evidence="2" type="ORF">SUGI_1225950</name>
</gene>
<evidence type="ECO:0000256" key="1">
    <source>
        <dbReference type="SAM" id="MobiDB-lite"/>
    </source>
</evidence>
<feature type="compositionally biased region" description="Low complexity" evidence="1">
    <location>
        <begin position="11"/>
        <end position="22"/>
    </location>
</feature>
<organism evidence="2 3">
    <name type="scientific">Cryptomeria japonica</name>
    <name type="common">Japanese cedar</name>
    <name type="synonym">Cupressus japonica</name>
    <dbReference type="NCBI Taxonomy" id="3369"/>
    <lineage>
        <taxon>Eukaryota</taxon>
        <taxon>Viridiplantae</taxon>
        <taxon>Streptophyta</taxon>
        <taxon>Embryophyta</taxon>
        <taxon>Tracheophyta</taxon>
        <taxon>Spermatophyta</taxon>
        <taxon>Pinopsida</taxon>
        <taxon>Pinidae</taxon>
        <taxon>Conifers II</taxon>
        <taxon>Cupressales</taxon>
        <taxon>Cupressaceae</taxon>
        <taxon>Cryptomeria</taxon>
    </lineage>
</organism>
<feature type="region of interest" description="Disordered" evidence="1">
    <location>
        <begin position="76"/>
        <end position="102"/>
    </location>
</feature>
<feature type="compositionally biased region" description="Basic and acidic residues" evidence="1">
    <location>
        <begin position="155"/>
        <end position="172"/>
    </location>
</feature>
<protein>
    <submittedName>
        <fullName evidence="2">Uncharacterized protein</fullName>
    </submittedName>
</protein>
<reference evidence="2" key="1">
    <citation type="submission" date="2022-12" db="EMBL/GenBank/DDBJ databases">
        <title>Chromosome-Level Genome Assembly of Japanese Cedar (Cryptomeriajaponica D. Don).</title>
        <authorList>
            <person name="Fujino T."/>
            <person name="Yamaguchi K."/>
            <person name="Yokoyama T."/>
            <person name="Hamanaka T."/>
            <person name="Harazono Y."/>
            <person name="Kamada H."/>
            <person name="Kobayashi W."/>
            <person name="Ujino-Ihara T."/>
            <person name="Uchiyama K."/>
            <person name="Matsumoto A."/>
            <person name="Izuno A."/>
            <person name="Tsumura Y."/>
            <person name="Toyoda A."/>
            <person name="Shigenobu S."/>
            <person name="Moriguchi Y."/>
            <person name="Ueno S."/>
            <person name="Kasahara M."/>
        </authorList>
    </citation>
    <scope>NUCLEOTIDE SEQUENCE</scope>
</reference>
<feature type="compositionally biased region" description="Low complexity" evidence="1">
    <location>
        <begin position="190"/>
        <end position="200"/>
    </location>
</feature>
<accession>A0AAD3NRH5</accession>
<dbReference type="EMBL" id="BSEH01000022">
    <property type="protein sequence ID" value="GLJ56489.1"/>
    <property type="molecule type" value="Genomic_DNA"/>
</dbReference>
<dbReference type="AlphaFoldDB" id="A0AAD3NRH5"/>
<feature type="compositionally biased region" description="Polar residues" evidence="1">
    <location>
        <begin position="77"/>
        <end position="93"/>
    </location>
</feature>
<name>A0AAD3NRH5_CRYJA</name>
<sequence>MPNSLDPTATSSSSKSRPYFSSGQIVPTSTCSILVRSRSWTHYLGWRAYRARNRWGSQLPGTPTSRIRVVGLAPSATIPTETKETAGSSQQPNLEAPNRPAPPMESEFFCEIAKLLSNTRAVDRKPSHSEPLENSRGSGVRDQVDFFQKALDQRWKEIDGEKTPAEVGEQAHRRLLSKLPTHTLDNDIDPVSSNPVSSNN</sequence>
<evidence type="ECO:0000313" key="3">
    <source>
        <dbReference type="Proteomes" id="UP001234787"/>
    </source>
</evidence>
<proteinExistence type="predicted"/>
<evidence type="ECO:0000313" key="2">
    <source>
        <dbReference type="EMBL" id="GLJ56489.1"/>
    </source>
</evidence>
<comment type="caution">
    <text evidence="2">The sequence shown here is derived from an EMBL/GenBank/DDBJ whole genome shotgun (WGS) entry which is preliminary data.</text>
</comment>
<feature type="region of interest" description="Disordered" evidence="1">
    <location>
        <begin position="155"/>
        <end position="200"/>
    </location>
</feature>
<feature type="region of interest" description="Disordered" evidence="1">
    <location>
        <begin position="1"/>
        <end position="24"/>
    </location>
</feature>
<feature type="compositionally biased region" description="Polar residues" evidence="1">
    <location>
        <begin position="1"/>
        <end position="10"/>
    </location>
</feature>